<protein>
    <recommendedName>
        <fullName evidence="4">Bromo domain-containing protein</fullName>
    </recommendedName>
</protein>
<feature type="compositionally biased region" description="Pro residues" evidence="3">
    <location>
        <begin position="89"/>
        <end position="105"/>
    </location>
</feature>
<evidence type="ECO:0000256" key="3">
    <source>
        <dbReference type="SAM" id="MobiDB-lite"/>
    </source>
</evidence>
<dbReference type="SUPFAM" id="SSF47370">
    <property type="entry name" value="Bromodomain"/>
    <property type="match status" value="1"/>
</dbReference>
<sequence>MGTADIQALSKRIRLRLDDGSLIAFASSLGVESGTPAVHLSASDAVRLNLASDEDYKRIQRILATPELPELPAIEETTKVEYQNLAKSPPAPVRPSPAPQRPPLPHNWQAKCREIITKLKRTMGREYEWFEQKVDPRLVPDYYHIIQKPMWFHRILELLESRQYKSPVGFVQDVRQLWTNCKMYNKVDSLVRVAGDRGERRFEELWTASGLAAAVTAMEAADATVEAPAAAMAAANEPKLSMVDSQDVDRSSDLNEEEIMLAAMGAHEDGFLADDLGGLGSGSQNGSTHGSGGSRAADARSESNATSAAGSNHGVTRTDTVMATEDGEVAEDQTAPWQIEAMAMLEQAITDNLVDAEGTEKLIELIPNDARLIDDDGLTEIDFVKLDKATVEKIKEFISNLRAAS</sequence>
<accession>A0A7S0V3A0</accession>
<dbReference type="CDD" id="cd04369">
    <property type="entry name" value="Bromodomain"/>
    <property type="match status" value="1"/>
</dbReference>
<proteinExistence type="predicted"/>
<reference evidence="5" key="1">
    <citation type="submission" date="2021-01" db="EMBL/GenBank/DDBJ databases">
        <authorList>
            <person name="Corre E."/>
            <person name="Pelletier E."/>
            <person name="Niang G."/>
            <person name="Scheremetjew M."/>
            <person name="Finn R."/>
            <person name="Kale V."/>
            <person name="Holt S."/>
            <person name="Cochrane G."/>
            <person name="Meng A."/>
            <person name="Brown T."/>
            <person name="Cohen L."/>
        </authorList>
    </citation>
    <scope>NUCLEOTIDE SEQUENCE</scope>
    <source>
        <strain evidence="5">SAG 63-3</strain>
    </source>
</reference>
<dbReference type="Gene3D" id="1.20.920.10">
    <property type="entry name" value="Bromodomain-like"/>
    <property type="match status" value="1"/>
</dbReference>
<evidence type="ECO:0000259" key="4">
    <source>
        <dbReference type="PROSITE" id="PS50014"/>
    </source>
</evidence>
<evidence type="ECO:0000256" key="1">
    <source>
        <dbReference type="ARBA" id="ARBA00023117"/>
    </source>
</evidence>
<dbReference type="InterPro" id="IPR036427">
    <property type="entry name" value="Bromodomain-like_sf"/>
</dbReference>
<dbReference type="SMART" id="SM00297">
    <property type="entry name" value="BROMO"/>
    <property type="match status" value="1"/>
</dbReference>
<dbReference type="PROSITE" id="PS50014">
    <property type="entry name" value="BROMODOMAIN_2"/>
    <property type="match status" value="1"/>
</dbReference>
<feature type="region of interest" description="Disordered" evidence="3">
    <location>
        <begin position="86"/>
        <end position="106"/>
    </location>
</feature>
<keyword evidence="1 2" id="KW-0103">Bromodomain</keyword>
<gene>
    <name evidence="5" type="ORF">PPAR00522_LOCUS14017</name>
</gene>
<evidence type="ECO:0000256" key="2">
    <source>
        <dbReference type="PROSITE-ProRule" id="PRU00035"/>
    </source>
</evidence>
<organism evidence="5">
    <name type="scientific">Polytomella parva</name>
    <dbReference type="NCBI Taxonomy" id="51329"/>
    <lineage>
        <taxon>Eukaryota</taxon>
        <taxon>Viridiplantae</taxon>
        <taxon>Chlorophyta</taxon>
        <taxon>core chlorophytes</taxon>
        <taxon>Chlorophyceae</taxon>
        <taxon>CS clade</taxon>
        <taxon>Chlamydomonadales</taxon>
        <taxon>Chlamydomonadaceae</taxon>
        <taxon>Polytomella</taxon>
    </lineage>
</organism>
<name>A0A7S0V3A0_9CHLO</name>
<dbReference type="AlphaFoldDB" id="A0A7S0V3A0"/>
<feature type="compositionally biased region" description="Gly residues" evidence="3">
    <location>
        <begin position="277"/>
        <end position="293"/>
    </location>
</feature>
<dbReference type="EMBL" id="HBFM01021533">
    <property type="protein sequence ID" value="CAD8779007.1"/>
    <property type="molecule type" value="Transcribed_RNA"/>
</dbReference>
<feature type="region of interest" description="Disordered" evidence="3">
    <location>
        <begin position="275"/>
        <end position="318"/>
    </location>
</feature>
<feature type="domain" description="Bromo" evidence="4">
    <location>
        <begin position="130"/>
        <end position="192"/>
    </location>
</feature>
<dbReference type="PANTHER" id="PTHR45926">
    <property type="entry name" value="OSJNBA0053K19.4 PROTEIN"/>
    <property type="match status" value="1"/>
</dbReference>
<feature type="compositionally biased region" description="Polar residues" evidence="3">
    <location>
        <begin position="302"/>
        <end position="318"/>
    </location>
</feature>
<dbReference type="InterPro" id="IPR001487">
    <property type="entry name" value="Bromodomain"/>
</dbReference>
<dbReference type="Pfam" id="PF00439">
    <property type="entry name" value="Bromodomain"/>
    <property type="match status" value="1"/>
</dbReference>
<evidence type="ECO:0000313" key="5">
    <source>
        <dbReference type="EMBL" id="CAD8779007.1"/>
    </source>
</evidence>
<dbReference type="PRINTS" id="PR00503">
    <property type="entry name" value="BROMODOMAIN"/>
</dbReference>